<dbReference type="InParanoid" id="A0A6J2W2D9"/>
<comment type="subcellular location">
    <subcellularLocation>
        <location evidence="1">Membrane</location>
        <topology evidence="1">Multi-pass membrane protein</topology>
    </subcellularLocation>
</comment>
<evidence type="ECO:0000256" key="6">
    <source>
        <dbReference type="ARBA" id="ARBA00023130"/>
    </source>
</evidence>
<evidence type="ECO:0000256" key="12">
    <source>
        <dbReference type="RuleBase" id="RU000688"/>
    </source>
</evidence>
<feature type="domain" description="G-protein coupled receptors family 1 profile" evidence="14">
    <location>
        <begin position="32"/>
        <end position="288"/>
    </location>
</feature>
<feature type="transmembrane region" description="Helical" evidence="13">
    <location>
        <begin position="269"/>
        <end position="291"/>
    </location>
</feature>
<comment type="similarity">
    <text evidence="12">Belongs to the G-protein coupled receptor 1 family.</text>
</comment>
<dbReference type="Proteomes" id="UP000504632">
    <property type="component" value="Chromosome 8"/>
</dbReference>
<keyword evidence="8" id="KW-1015">Disulfide bond</keyword>
<dbReference type="PROSITE" id="PS00237">
    <property type="entry name" value="G_PROTEIN_RECEP_F1_1"/>
    <property type="match status" value="1"/>
</dbReference>
<dbReference type="SUPFAM" id="SSF81321">
    <property type="entry name" value="Family A G protein-coupled receptor-like"/>
    <property type="match status" value="1"/>
</dbReference>
<evidence type="ECO:0000256" key="13">
    <source>
        <dbReference type="SAM" id="Phobius"/>
    </source>
</evidence>
<dbReference type="GO" id="GO:0007200">
    <property type="term" value="P:phospholipase C-activating G protein-coupled receptor signaling pathway"/>
    <property type="evidence" value="ECO:0007669"/>
    <property type="project" value="TreeGrafter"/>
</dbReference>
<keyword evidence="7 13" id="KW-0472">Membrane</keyword>
<keyword evidence="15" id="KW-1185">Reference proteome</keyword>
<evidence type="ECO:0000259" key="14">
    <source>
        <dbReference type="PROSITE" id="PS50262"/>
    </source>
</evidence>
<evidence type="ECO:0000256" key="10">
    <source>
        <dbReference type="ARBA" id="ARBA00023180"/>
    </source>
</evidence>
<dbReference type="InterPro" id="IPR000276">
    <property type="entry name" value="GPCR_Rhodpsn"/>
</dbReference>
<dbReference type="FunFam" id="1.20.1070.10:FF:000017">
    <property type="entry name" value="lysophosphatidic acid receptor 4"/>
    <property type="match status" value="1"/>
</dbReference>
<keyword evidence="5 12" id="KW-0297">G-protein coupled receptor</keyword>
<evidence type="ECO:0000256" key="9">
    <source>
        <dbReference type="ARBA" id="ARBA00023170"/>
    </source>
</evidence>
<dbReference type="PRINTS" id="PR01067">
    <property type="entry name" value="P2Y5ORPHANR"/>
</dbReference>
<evidence type="ECO:0000313" key="16">
    <source>
        <dbReference type="RefSeq" id="XP_030637516.1"/>
    </source>
</evidence>
<dbReference type="PROSITE" id="PS50262">
    <property type="entry name" value="G_PROTEIN_RECEP_F1_2"/>
    <property type="match status" value="1"/>
</dbReference>
<reference evidence="16" key="1">
    <citation type="submission" date="2025-08" db="UniProtKB">
        <authorList>
            <consortium name="RefSeq"/>
        </authorList>
    </citation>
    <scope>IDENTIFICATION</scope>
</reference>
<dbReference type="PANTHER" id="PTHR24232">
    <property type="entry name" value="G-PROTEIN COUPLED RECEPTOR"/>
    <property type="match status" value="1"/>
</dbReference>
<dbReference type="Pfam" id="PF00001">
    <property type="entry name" value="7tm_1"/>
    <property type="match status" value="1"/>
</dbReference>
<feature type="transmembrane region" description="Helical" evidence="13">
    <location>
        <begin position="180"/>
        <end position="204"/>
    </location>
</feature>
<dbReference type="GO" id="GO:0005886">
    <property type="term" value="C:plasma membrane"/>
    <property type="evidence" value="ECO:0007669"/>
    <property type="project" value="TreeGrafter"/>
</dbReference>
<evidence type="ECO:0000256" key="3">
    <source>
        <dbReference type="ARBA" id="ARBA00022859"/>
    </source>
</evidence>
<dbReference type="GO" id="GO:0070915">
    <property type="term" value="F:lysophosphatidic acid receptor activity"/>
    <property type="evidence" value="ECO:0007669"/>
    <property type="project" value="TreeGrafter"/>
</dbReference>
<dbReference type="GO" id="GO:0035025">
    <property type="term" value="P:positive regulation of Rho protein signal transduction"/>
    <property type="evidence" value="ECO:0007669"/>
    <property type="project" value="TreeGrafter"/>
</dbReference>
<name>A0A6J2W2D9_CHACN</name>
<feature type="transmembrane region" description="Helical" evidence="13">
    <location>
        <begin position="20"/>
        <end position="41"/>
    </location>
</feature>
<feature type="transmembrane region" description="Helical" evidence="13">
    <location>
        <begin position="224"/>
        <end position="249"/>
    </location>
</feature>
<evidence type="ECO:0000256" key="1">
    <source>
        <dbReference type="ARBA" id="ARBA00004141"/>
    </source>
</evidence>
<dbReference type="PANTHER" id="PTHR24232:SF3">
    <property type="entry name" value="LYSOPHOSPHATIDIC ACID RECEPTOR 6"/>
    <property type="match status" value="1"/>
</dbReference>
<sequence length="339" mass="39243">MTNLTNPCSNDEFKYTLYSSAFGIVFVFGLLFNMAAMYIFVCTLKLRNETTIYMMNLMVSDLLFVLSLPFRIFYFINRHWPFGEPLCQISVALFYTNMYGSILFLTCINVDRFLAIVYPFRSRAVRTRRNAKIACCAVWVLVLSVSFPIGFQLDTREDSNRHYCFENFTKNQWQSKLSKVVVFIETVGFLIPLVINITCSTMILKTLRDPQTINRGGQLNKSKVMRMIVVHLLIFCFCFIPYNINLALYTLVRSRVLNGCNVESVIRTLYPITFCIAVTNCCFDPVVYYFTSETIQNSIKRKSYAVRNHIKQCDGLQNCNEESSIRTLRATFTHTESTV</sequence>
<keyword evidence="4 13" id="KW-1133">Transmembrane helix</keyword>
<dbReference type="CTD" id="101884764"/>
<evidence type="ECO:0000256" key="5">
    <source>
        <dbReference type="ARBA" id="ARBA00023040"/>
    </source>
</evidence>
<dbReference type="GeneID" id="115818307"/>
<evidence type="ECO:0000256" key="2">
    <source>
        <dbReference type="ARBA" id="ARBA00022692"/>
    </source>
</evidence>
<keyword evidence="3" id="KW-0391">Immunity</keyword>
<protein>
    <submittedName>
        <fullName evidence="16">Lysophosphatidic acid receptor 6</fullName>
    </submittedName>
</protein>
<evidence type="ECO:0000256" key="4">
    <source>
        <dbReference type="ARBA" id="ARBA00022989"/>
    </source>
</evidence>
<keyword evidence="11 12" id="KW-0807">Transducer</keyword>
<dbReference type="RefSeq" id="XP_030637516.1">
    <property type="nucleotide sequence ID" value="XM_030781656.1"/>
</dbReference>
<evidence type="ECO:0000256" key="7">
    <source>
        <dbReference type="ARBA" id="ARBA00023136"/>
    </source>
</evidence>
<keyword evidence="9 12" id="KW-0675">Receptor</keyword>
<evidence type="ECO:0000256" key="8">
    <source>
        <dbReference type="ARBA" id="ARBA00023157"/>
    </source>
</evidence>
<dbReference type="GO" id="GO:0002250">
    <property type="term" value="P:adaptive immune response"/>
    <property type="evidence" value="ECO:0007669"/>
    <property type="project" value="UniProtKB-KW"/>
</dbReference>
<evidence type="ECO:0000256" key="11">
    <source>
        <dbReference type="ARBA" id="ARBA00023224"/>
    </source>
</evidence>
<feature type="transmembrane region" description="Helical" evidence="13">
    <location>
        <begin position="53"/>
        <end position="76"/>
    </location>
</feature>
<proteinExistence type="inferred from homology"/>
<dbReference type="PRINTS" id="PR00237">
    <property type="entry name" value="GPCRRHODOPSN"/>
</dbReference>
<keyword evidence="10" id="KW-0325">Glycoprotein</keyword>
<gene>
    <name evidence="16" type="primary">lpar6b</name>
</gene>
<keyword evidence="2 12" id="KW-0812">Transmembrane</keyword>
<evidence type="ECO:0000313" key="15">
    <source>
        <dbReference type="Proteomes" id="UP000504632"/>
    </source>
</evidence>
<dbReference type="OrthoDB" id="5781782at2759"/>
<feature type="transmembrane region" description="Helical" evidence="13">
    <location>
        <begin position="131"/>
        <end position="151"/>
    </location>
</feature>
<feature type="transmembrane region" description="Helical" evidence="13">
    <location>
        <begin position="88"/>
        <end position="110"/>
    </location>
</feature>
<accession>A0A6J2W2D9</accession>
<keyword evidence="6" id="KW-1064">Adaptive immunity</keyword>
<organism evidence="15 16">
    <name type="scientific">Chanos chanos</name>
    <name type="common">Milkfish</name>
    <name type="synonym">Mugil chanos</name>
    <dbReference type="NCBI Taxonomy" id="29144"/>
    <lineage>
        <taxon>Eukaryota</taxon>
        <taxon>Metazoa</taxon>
        <taxon>Chordata</taxon>
        <taxon>Craniata</taxon>
        <taxon>Vertebrata</taxon>
        <taxon>Euteleostomi</taxon>
        <taxon>Actinopterygii</taxon>
        <taxon>Neopterygii</taxon>
        <taxon>Teleostei</taxon>
        <taxon>Ostariophysi</taxon>
        <taxon>Gonorynchiformes</taxon>
        <taxon>Chanidae</taxon>
        <taxon>Chanos</taxon>
    </lineage>
</organism>
<dbReference type="InterPro" id="IPR017452">
    <property type="entry name" value="GPCR_Rhodpsn_7TM"/>
</dbReference>
<dbReference type="Gene3D" id="1.20.1070.10">
    <property type="entry name" value="Rhodopsin 7-helix transmembrane proteins"/>
    <property type="match status" value="1"/>
</dbReference>
<dbReference type="AlphaFoldDB" id="A0A6J2W2D9"/>